<dbReference type="PANTHER" id="PTHR30427">
    <property type="entry name" value="TRANSCRIPTIONAL ACTIVATOR PROTEIN LYSR"/>
    <property type="match status" value="1"/>
</dbReference>
<evidence type="ECO:0000259" key="5">
    <source>
        <dbReference type="PROSITE" id="PS50931"/>
    </source>
</evidence>
<reference evidence="6 7" key="1">
    <citation type="submission" date="2022-11" db="EMBL/GenBank/DDBJ databases">
        <title>Spartinivicinus poritis sp. nov., isolated from scleractinian coral Porites lutea.</title>
        <authorList>
            <person name="Zhang G."/>
            <person name="Cai L."/>
            <person name="Wei Q."/>
        </authorList>
    </citation>
    <scope>NUCLEOTIDE SEQUENCE [LARGE SCALE GENOMIC DNA]</scope>
    <source>
        <strain evidence="6 7">A2-2</strain>
    </source>
</reference>
<keyword evidence="7" id="KW-1185">Reference proteome</keyword>
<dbReference type="Proteomes" id="UP001528823">
    <property type="component" value="Unassembled WGS sequence"/>
</dbReference>
<dbReference type="InterPro" id="IPR005119">
    <property type="entry name" value="LysR_subst-bd"/>
</dbReference>
<evidence type="ECO:0000313" key="6">
    <source>
        <dbReference type="EMBL" id="MDE1463769.1"/>
    </source>
</evidence>
<dbReference type="Gene3D" id="3.40.190.290">
    <property type="match status" value="1"/>
</dbReference>
<dbReference type="PROSITE" id="PS50931">
    <property type="entry name" value="HTH_LYSR"/>
    <property type="match status" value="1"/>
</dbReference>
<keyword evidence="4" id="KW-0804">Transcription</keyword>
<evidence type="ECO:0000313" key="7">
    <source>
        <dbReference type="Proteomes" id="UP001528823"/>
    </source>
</evidence>
<accession>A0ABT5UFA5</accession>
<evidence type="ECO:0000256" key="3">
    <source>
        <dbReference type="ARBA" id="ARBA00023125"/>
    </source>
</evidence>
<protein>
    <submittedName>
        <fullName evidence="6">LysR family transcriptional regulator</fullName>
    </submittedName>
</protein>
<dbReference type="InterPro" id="IPR000847">
    <property type="entry name" value="LysR_HTH_N"/>
</dbReference>
<dbReference type="PRINTS" id="PR00039">
    <property type="entry name" value="HTHLYSR"/>
</dbReference>
<dbReference type="SUPFAM" id="SSF53850">
    <property type="entry name" value="Periplasmic binding protein-like II"/>
    <property type="match status" value="1"/>
</dbReference>
<dbReference type="EMBL" id="JAPMOU010000024">
    <property type="protein sequence ID" value="MDE1463769.1"/>
    <property type="molecule type" value="Genomic_DNA"/>
</dbReference>
<comment type="caution">
    <text evidence="6">The sequence shown here is derived from an EMBL/GenBank/DDBJ whole genome shotgun (WGS) entry which is preliminary data.</text>
</comment>
<evidence type="ECO:0000256" key="2">
    <source>
        <dbReference type="ARBA" id="ARBA00023015"/>
    </source>
</evidence>
<feature type="domain" description="HTH lysR-type" evidence="5">
    <location>
        <begin position="3"/>
        <end position="60"/>
    </location>
</feature>
<keyword evidence="3" id="KW-0238">DNA-binding</keyword>
<dbReference type="PANTHER" id="PTHR30427:SF1">
    <property type="entry name" value="TRANSCRIPTIONAL ACTIVATOR PROTEIN LYSR"/>
    <property type="match status" value="1"/>
</dbReference>
<name>A0ABT5UFA5_9GAMM</name>
<proteinExistence type="inferred from homology"/>
<sequence>MAFSARHIEIFIAIMRAGSLTEAARQLHISQPAVTKSLQHAEQRIGYPLFQRLGGRLQPTPEAKALFEAAQDVEHSLQRLNQLGQRMAALEHGMLEIMAPPALAQELLPLQISQFQQHYPQLQIQLNVQQNADIANRIAQGEAELGIVHFPTDAPELMMESLGNSCIVALIQQEHSLASSDVLTHEQLINAPVIWCSGNTWWAQLMARELPGLKREKCQNQVNYFAVACRMAIQGLGIALVDRYSIPSLLPSNCKVLPVVPEIHVSLGVIYRRYQALSQPAKLFIKALRKAMSSV</sequence>
<dbReference type="Pfam" id="PF00126">
    <property type="entry name" value="HTH_1"/>
    <property type="match status" value="1"/>
</dbReference>
<comment type="similarity">
    <text evidence="1">Belongs to the LysR transcriptional regulatory family.</text>
</comment>
<gene>
    <name evidence="6" type="ORF">ORQ98_17590</name>
</gene>
<dbReference type="RefSeq" id="WP_274690100.1">
    <property type="nucleotide sequence ID" value="NZ_JAPMOU010000024.1"/>
</dbReference>
<dbReference type="CDD" id="cd05466">
    <property type="entry name" value="PBP2_LTTR_substrate"/>
    <property type="match status" value="1"/>
</dbReference>
<dbReference type="InterPro" id="IPR036388">
    <property type="entry name" value="WH-like_DNA-bd_sf"/>
</dbReference>
<dbReference type="Pfam" id="PF03466">
    <property type="entry name" value="LysR_substrate"/>
    <property type="match status" value="1"/>
</dbReference>
<evidence type="ECO:0000256" key="1">
    <source>
        <dbReference type="ARBA" id="ARBA00009437"/>
    </source>
</evidence>
<evidence type="ECO:0000256" key="4">
    <source>
        <dbReference type="ARBA" id="ARBA00023163"/>
    </source>
</evidence>
<dbReference type="SUPFAM" id="SSF46785">
    <property type="entry name" value="Winged helix' DNA-binding domain"/>
    <property type="match status" value="1"/>
</dbReference>
<dbReference type="InterPro" id="IPR036390">
    <property type="entry name" value="WH_DNA-bd_sf"/>
</dbReference>
<keyword evidence="2" id="KW-0805">Transcription regulation</keyword>
<organism evidence="6 7">
    <name type="scientific">Spartinivicinus poritis</name>
    <dbReference type="NCBI Taxonomy" id="2994640"/>
    <lineage>
        <taxon>Bacteria</taxon>
        <taxon>Pseudomonadati</taxon>
        <taxon>Pseudomonadota</taxon>
        <taxon>Gammaproteobacteria</taxon>
        <taxon>Oceanospirillales</taxon>
        <taxon>Zooshikellaceae</taxon>
        <taxon>Spartinivicinus</taxon>
    </lineage>
</organism>
<dbReference type="Gene3D" id="1.10.10.10">
    <property type="entry name" value="Winged helix-like DNA-binding domain superfamily/Winged helix DNA-binding domain"/>
    <property type="match status" value="1"/>
</dbReference>